<gene>
    <name evidence="4" type="ORF">N1851_006529</name>
</gene>
<protein>
    <recommendedName>
        <fullName evidence="3">SAM domain-containing protein</fullName>
    </recommendedName>
</protein>
<feature type="region of interest" description="Disordered" evidence="2">
    <location>
        <begin position="208"/>
        <end position="231"/>
    </location>
</feature>
<keyword evidence="1" id="KW-0175">Coiled coil</keyword>
<dbReference type="PANTHER" id="PTHR12573:SF4">
    <property type="entry name" value="AT09986P-RELATED"/>
    <property type="match status" value="1"/>
</dbReference>
<evidence type="ECO:0000256" key="1">
    <source>
        <dbReference type="SAM" id="Coils"/>
    </source>
</evidence>
<organism evidence="4 5">
    <name type="scientific">Merluccius polli</name>
    <name type="common">Benguela hake</name>
    <name type="synonym">Merluccius cadenati</name>
    <dbReference type="NCBI Taxonomy" id="89951"/>
    <lineage>
        <taxon>Eukaryota</taxon>
        <taxon>Metazoa</taxon>
        <taxon>Chordata</taxon>
        <taxon>Craniata</taxon>
        <taxon>Vertebrata</taxon>
        <taxon>Euteleostomi</taxon>
        <taxon>Actinopterygii</taxon>
        <taxon>Neopterygii</taxon>
        <taxon>Teleostei</taxon>
        <taxon>Neoteleostei</taxon>
        <taxon>Acanthomorphata</taxon>
        <taxon>Zeiogadaria</taxon>
        <taxon>Gadariae</taxon>
        <taxon>Gadiformes</taxon>
        <taxon>Gadoidei</taxon>
        <taxon>Merlucciidae</taxon>
        <taxon>Merluccius</taxon>
    </lineage>
</organism>
<feature type="compositionally biased region" description="Polar residues" evidence="2">
    <location>
        <begin position="653"/>
        <end position="670"/>
    </location>
</feature>
<dbReference type="Proteomes" id="UP001174136">
    <property type="component" value="Unassembled WGS sequence"/>
</dbReference>
<reference evidence="4" key="1">
    <citation type="journal article" date="2023" name="Front. Mar. Sci.">
        <title>A new Merluccius polli reference genome to investigate the effects of global change in West African waters.</title>
        <authorList>
            <person name="Mateo J.L."/>
            <person name="Blanco-Fernandez C."/>
            <person name="Garcia-Vazquez E."/>
            <person name="Machado-Schiaffino G."/>
        </authorList>
    </citation>
    <scope>NUCLEOTIDE SEQUENCE</scope>
    <source>
        <strain evidence="4">C29</strain>
        <tissue evidence="4">Fin</tissue>
    </source>
</reference>
<dbReference type="PANTHER" id="PTHR12573">
    <property type="entry name" value="AT09986P-RELATED"/>
    <property type="match status" value="1"/>
</dbReference>
<evidence type="ECO:0000256" key="2">
    <source>
        <dbReference type="SAM" id="MobiDB-lite"/>
    </source>
</evidence>
<dbReference type="SUPFAM" id="SSF47769">
    <property type="entry name" value="SAM/Pointed domain"/>
    <property type="match status" value="1"/>
</dbReference>
<dbReference type="SUPFAM" id="SSF50156">
    <property type="entry name" value="PDZ domain-like"/>
    <property type="match status" value="1"/>
</dbReference>
<feature type="coiled-coil region" evidence="1">
    <location>
        <begin position="726"/>
        <end position="756"/>
    </location>
</feature>
<accession>A0AA47N457</accession>
<evidence type="ECO:0000313" key="4">
    <source>
        <dbReference type="EMBL" id="KAK0152083.1"/>
    </source>
</evidence>
<feature type="region of interest" description="Disordered" evidence="2">
    <location>
        <begin position="367"/>
        <end position="400"/>
    </location>
</feature>
<sequence>MAKANANSGGLGPWRQCWRRRMGRLSRRLLLRCSCLRGGQEGDPPPSHHQGCGENLGPPCALDGVASSVCIETIQITVEDMDSVGLDNPGFSLFEEEVAPAQRSSSGSSGIARSVSACQRAMQKRRLKALSSLPLQIPPVATQVSGGEEDHHQNEGEEEEEETTWYLQGEAEITLTAGRLLPPPLINLIPPTPSDVIDDDQFFDVNSEGESVAHTSGSDGSFATGDQESYDEERMDGVEETDMETEEEVKIGCPLAESQVGSDDKMEAITDQDGELPEETEPLSKESIKENNKTTFLRSAYQVDPLPEYPCKKSFNTGINLLAFTEHNLDDLSNKDISCPRLLKAQLSLLPYTTKMETLTQIRKPASRSCSLGDGSRSHSFHVIGQTTDDNQEKKGSSRQRRITIASYMPQSSQDQNGNFAEKDNNGHVAKSLGALNTDDVCQWFSSIGLQKCLPFIREGQLCGADIASVDMNMLEMLHVSTLEDRELLLSAIYKELHPPSSLTQRLDSLIETFGPHNNVEGFAAALMSMSKSKSSPHVSCLNTTHSSLKLRTKSHMVQRSSQLIEITVHALEQIVHLRTPKDTTVGKVKESCIKMLGMTEDKDTFTLKDNQGLSAGLSANQKIGNLLTSSDRQLELQLCKKDKQTEGDISKVNGSQDHGNLSQNMQGNQPAKEEKIKELNQQVDSLQHVILQVQELHHGLVAFCTELKNMDAEVDMKELGPVELGQRLESAQSQLQERRQSLQNLKENISNAATQRNTRSEIRLMDKMKLNCQVFKEEISLVHLNRQVAHLKNALQDCCVTERSPTEKSPAVGPLSQLLSPQSPAMLLVFQERSGADGRYGFTCRCREGGHGLVVIQSDRSQLCLEDRLVEVNGVAVVNATEEDLHSLLLQGGSSSQIVVLRRPSLSPASRQHPGVPHHLANHVPPCTGSPETEAVTTETPPQRELIAI</sequence>
<dbReference type="InterPro" id="IPR001660">
    <property type="entry name" value="SAM"/>
</dbReference>
<dbReference type="EMBL" id="JAOPHQ010001142">
    <property type="protein sequence ID" value="KAK0152083.1"/>
    <property type="molecule type" value="Genomic_DNA"/>
</dbReference>
<feature type="compositionally biased region" description="Low complexity" evidence="2">
    <location>
        <begin position="932"/>
        <end position="942"/>
    </location>
</feature>
<name>A0AA47N457_MERPO</name>
<dbReference type="InterPro" id="IPR013761">
    <property type="entry name" value="SAM/pointed_sf"/>
</dbReference>
<proteinExistence type="predicted"/>
<keyword evidence="5" id="KW-1185">Reference proteome</keyword>
<dbReference type="CDD" id="cd09487">
    <property type="entry name" value="SAM_superfamily"/>
    <property type="match status" value="1"/>
</dbReference>
<dbReference type="CDD" id="cd00136">
    <property type="entry name" value="PDZ_canonical"/>
    <property type="match status" value="1"/>
</dbReference>
<dbReference type="InterPro" id="IPR036034">
    <property type="entry name" value="PDZ_sf"/>
</dbReference>
<dbReference type="Gene3D" id="2.30.42.10">
    <property type="match status" value="1"/>
</dbReference>
<feature type="region of interest" description="Disordered" evidence="2">
    <location>
        <begin position="648"/>
        <end position="672"/>
    </location>
</feature>
<comment type="caution">
    <text evidence="4">The sequence shown here is derived from an EMBL/GenBank/DDBJ whole genome shotgun (WGS) entry which is preliminary data.</text>
</comment>
<feature type="region of interest" description="Disordered" evidence="2">
    <location>
        <begin position="141"/>
        <end position="161"/>
    </location>
</feature>
<feature type="domain" description="SAM" evidence="3">
    <location>
        <begin position="437"/>
        <end position="493"/>
    </location>
</feature>
<dbReference type="Pfam" id="PF07647">
    <property type="entry name" value="SAM_2"/>
    <property type="match status" value="1"/>
</dbReference>
<dbReference type="Gene3D" id="1.10.150.50">
    <property type="entry name" value="Transcription Factor, Ets-1"/>
    <property type="match status" value="1"/>
</dbReference>
<evidence type="ECO:0000313" key="5">
    <source>
        <dbReference type="Proteomes" id="UP001174136"/>
    </source>
</evidence>
<feature type="region of interest" description="Disordered" evidence="2">
    <location>
        <begin position="927"/>
        <end position="950"/>
    </location>
</feature>
<feature type="compositionally biased region" description="Polar residues" evidence="2">
    <location>
        <begin position="213"/>
        <end position="227"/>
    </location>
</feature>
<evidence type="ECO:0000259" key="3">
    <source>
        <dbReference type="Pfam" id="PF07647"/>
    </source>
</evidence>
<dbReference type="AlphaFoldDB" id="A0AA47N457"/>